<organism evidence="3 4">
    <name type="scientific">Lichtheimia ornata</name>
    <dbReference type="NCBI Taxonomy" id="688661"/>
    <lineage>
        <taxon>Eukaryota</taxon>
        <taxon>Fungi</taxon>
        <taxon>Fungi incertae sedis</taxon>
        <taxon>Mucoromycota</taxon>
        <taxon>Mucoromycotina</taxon>
        <taxon>Mucoromycetes</taxon>
        <taxon>Mucorales</taxon>
        <taxon>Lichtheimiaceae</taxon>
        <taxon>Lichtheimia</taxon>
    </lineage>
</organism>
<protein>
    <submittedName>
        <fullName evidence="3">Uncharacterized protein</fullName>
    </submittedName>
</protein>
<feature type="region of interest" description="Disordered" evidence="1">
    <location>
        <begin position="180"/>
        <end position="220"/>
    </location>
</feature>
<feature type="transmembrane region" description="Helical" evidence="2">
    <location>
        <begin position="82"/>
        <end position="101"/>
    </location>
</feature>
<keyword evidence="2" id="KW-0812">Transmembrane</keyword>
<dbReference type="AlphaFoldDB" id="A0AAD7UZD9"/>
<dbReference type="EMBL" id="JARTCD010000043">
    <property type="protein sequence ID" value="KAJ8656005.1"/>
    <property type="molecule type" value="Genomic_DNA"/>
</dbReference>
<keyword evidence="4" id="KW-1185">Reference proteome</keyword>
<proteinExistence type="predicted"/>
<evidence type="ECO:0000256" key="2">
    <source>
        <dbReference type="SAM" id="Phobius"/>
    </source>
</evidence>
<dbReference type="RefSeq" id="XP_058340918.1">
    <property type="nucleotide sequence ID" value="XM_058488233.1"/>
</dbReference>
<keyword evidence="2" id="KW-0472">Membrane</keyword>
<dbReference type="Proteomes" id="UP001234581">
    <property type="component" value="Unassembled WGS sequence"/>
</dbReference>
<gene>
    <name evidence="3" type="ORF">O0I10_008226</name>
</gene>
<feature type="compositionally biased region" description="Pro residues" evidence="1">
    <location>
        <begin position="185"/>
        <end position="194"/>
    </location>
</feature>
<sequence length="220" mass="25771">MKKTIHLGLIGGQFDHQYTFDLQGYLTVHDFHSTLCLFNEAAKRHPPPGHKGLWCTTLFAFWALITAITYTIWMYIFKKTNAFILLMVPSTMLLTTLLWVWRYRRMQRRFQSRLIELCTRINATENIRGINYRLMKRGVDMVTQADQARAVWHASYALLIELDDRYLALGSSPSQRLDMTTIPIPYRPPSPLPPVAYSLKHDDDDPYNNDSSFFYDKEKQ</sequence>
<evidence type="ECO:0000256" key="1">
    <source>
        <dbReference type="SAM" id="MobiDB-lite"/>
    </source>
</evidence>
<evidence type="ECO:0000313" key="4">
    <source>
        <dbReference type="Proteomes" id="UP001234581"/>
    </source>
</evidence>
<evidence type="ECO:0000313" key="3">
    <source>
        <dbReference type="EMBL" id="KAJ8656005.1"/>
    </source>
</evidence>
<reference evidence="3 4" key="1">
    <citation type="submission" date="2023-03" db="EMBL/GenBank/DDBJ databases">
        <title>Genome sequence of Lichtheimia ornata CBS 291.66.</title>
        <authorList>
            <person name="Mohabir J.T."/>
            <person name="Shea T.P."/>
            <person name="Kurbessoian T."/>
            <person name="Berby B."/>
            <person name="Fontaine J."/>
            <person name="Livny J."/>
            <person name="Gnirke A."/>
            <person name="Stajich J.E."/>
            <person name="Cuomo C.A."/>
        </authorList>
    </citation>
    <scope>NUCLEOTIDE SEQUENCE [LARGE SCALE GENOMIC DNA]</scope>
    <source>
        <strain evidence="3">CBS 291.66</strain>
    </source>
</reference>
<accession>A0AAD7UZD9</accession>
<feature type="transmembrane region" description="Helical" evidence="2">
    <location>
        <begin position="53"/>
        <end position="76"/>
    </location>
</feature>
<name>A0AAD7UZD9_9FUNG</name>
<dbReference type="GeneID" id="83215633"/>
<keyword evidence="2" id="KW-1133">Transmembrane helix</keyword>
<comment type="caution">
    <text evidence="3">The sequence shown here is derived from an EMBL/GenBank/DDBJ whole genome shotgun (WGS) entry which is preliminary data.</text>
</comment>